<organism evidence="9 10">
    <name type="scientific">Methanoculleus taiwanensis</name>
    <dbReference type="NCBI Taxonomy" id="1550565"/>
    <lineage>
        <taxon>Archaea</taxon>
        <taxon>Methanobacteriati</taxon>
        <taxon>Methanobacteriota</taxon>
        <taxon>Stenosarchaea group</taxon>
        <taxon>Methanomicrobia</taxon>
        <taxon>Methanomicrobiales</taxon>
        <taxon>Methanomicrobiaceae</taxon>
        <taxon>Methanoculleus</taxon>
    </lineage>
</organism>
<keyword evidence="3 6" id="KW-0412">Isoleucine biosynthesis</keyword>
<comment type="function">
    <text evidence="6">Catalyzes the condensation of pyruvate and acetyl-coenzyme A to form (R)-citramalate.</text>
</comment>
<comment type="pathway">
    <text evidence="6">Amino-acid biosynthesis; L-isoleucine biosynthesis; 2-oxobutanoate from pyruvate: step 1/3.</text>
</comment>
<protein>
    <recommendedName>
        <fullName evidence="6">Putative (R)-citramalate synthase CimA</fullName>
        <ecNumber evidence="6">2.3.3.21</ecNumber>
    </recommendedName>
</protein>
<dbReference type="OrthoDB" id="6555at2157"/>
<dbReference type="InterPro" id="IPR054691">
    <property type="entry name" value="LeuA/HCS_post-cat"/>
</dbReference>
<dbReference type="Gene3D" id="3.20.20.70">
    <property type="entry name" value="Aldolase class I"/>
    <property type="match status" value="1"/>
</dbReference>
<dbReference type="Gene3D" id="3.30.160.270">
    <property type="match status" value="1"/>
</dbReference>
<evidence type="ECO:0000256" key="5">
    <source>
        <dbReference type="ARBA" id="ARBA00023304"/>
    </source>
</evidence>
<dbReference type="NCBIfam" id="NF002085">
    <property type="entry name" value="PRK00915.1-2"/>
    <property type="match status" value="1"/>
</dbReference>
<dbReference type="SMART" id="SM00917">
    <property type="entry name" value="LeuA_dimer"/>
    <property type="match status" value="1"/>
</dbReference>
<dbReference type="AlphaFoldDB" id="A0A498H0Z6"/>
<reference evidence="9 10" key="1">
    <citation type="journal article" date="2015" name="Int. J. Syst. Evol. Microbiol.">
        <title>Methanoculleus taiwanensis sp. nov., a methanogen isolated from deep marine sediment at the deformation front area near Taiwan.</title>
        <authorList>
            <person name="Weng C.Y."/>
            <person name="Chen S.C."/>
            <person name="Lai M.C."/>
            <person name="Wu S.Y."/>
            <person name="Lin S."/>
            <person name="Yang T.F."/>
            <person name="Chen P.C."/>
        </authorList>
    </citation>
    <scope>NUCLEOTIDE SEQUENCE [LARGE SCALE GENOMIC DNA]</scope>
    <source>
        <strain evidence="9 10">CYW4</strain>
    </source>
</reference>
<dbReference type="PROSITE" id="PS00816">
    <property type="entry name" value="AIPM_HOMOCIT_SYNTH_2"/>
    <property type="match status" value="1"/>
</dbReference>
<dbReference type="InterPro" id="IPR013785">
    <property type="entry name" value="Aldolase_TIM"/>
</dbReference>
<dbReference type="EMBL" id="LHQS01000002">
    <property type="protein sequence ID" value="RXE56611.1"/>
    <property type="molecule type" value="Genomic_DNA"/>
</dbReference>
<dbReference type="InterPro" id="IPR013709">
    <property type="entry name" value="2-isopropylmalate_synth_dimer"/>
</dbReference>
<evidence type="ECO:0000256" key="3">
    <source>
        <dbReference type="ARBA" id="ARBA00022624"/>
    </source>
</evidence>
<dbReference type="UniPathway" id="UPA00047">
    <property type="reaction ID" value="UER00066"/>
</dbReference>
<dbReference type="PROSITE" id="PS00815">
    <property type="entry name" value="AIPM_HOMOCIT_SYNTH_1"/>
    <property type="match status" value="1"/>
</dbReference>
<proteinExistence type="inferred from homology"/>
<comment type="catalytic activity">
    <reaction evidence="6">
        <text>pyruvate + acetyl-CoA + H2O = (3R)-citramalate + CoA + H(+)</text>
        <dbReference type="Rhea" id="RHEA:19045"/>
        <dbReference type="ChEBI" id="CHEBI:15361"/>
        <dbReference type="ChEBI" id="CHEBI:15377"/>
        <dbReference type="ChEBI" id="CHEBI:15378"/>
        <dbReference type="ChEBI" id="CHEBI:30934"/>
        <dbReference type="ChEBI" id="CHEBI:57287"/>
        <dbReference type="ChEBI" id="CHEBI:57288"/>
        <dbReference type="EC" id="2.3.3.21"/>
    </reaction>
</comment>
<dbReference type="Gene3D" id="1.10.238.260">
    <property type="match status" value="1"/>
</dbReference>
<evidence type="ECO:0000256" key="7">
    <source>
        <dbReference type="RuleBase" id="RU003523"/>
    </source>
</evidence>
<dbReference type="HAMAP" id="MF_01028">
    <property type="entry name" value="CimA"/>
    <property type="match status" value="1"/>
</dbReference>
<evidence type="ECO:0000313" key="10">
    <source>
        <dbReference type="Proteomes" id="UP000290932"/>
    </source>
</evidence>
<dbReference type="FunFam" id="1.10.238.260:FF:000001">
    <property type="entry name" value="2-isopropylmalate synthase"/>
    <property type="match status" value="1"/>
</dbReference>
<dbReference type="Pfam" id="PF00682">
    <property type="entry name" value="HMGL-like"/>
    <property type="match status" value="1"/>
</dbReference>
<accession>A0A498H0Z6</accession>
<dbReference type="Pfam" id="PF08502">
    <property type="entry name" value="LeuA_dimer"/>
    <property type="match status" value="1"/>
</dbReference>
<comment type="similarity">
    <text evidence="1 6 7">Belongs to the alpha-IPM synthase/homocitrate synthase family.</text>
</comment>
<dbReference type="Pfam" id="PF22617">
    <property type="entry name" value="HCS_D2"/>
    <property type="match status" value="1"/>
</dbReference>
<dbReference type="InterPro" id="IPR024890">
    <property type="entry name" value="Citramalate_synthase_CimA"/>
</dbReference>
<evidence type="ECO:0000256" key="4">
    <source>
        <dbReference type="ARBA" id="ARBA00022679"/>
    </source>
</evidence>
<dbReference type="GO" id="GO:0009098">
    <property type="term" value="P:L-leucine biosynthetic process"/>
    <property type="evidence" value="ECO:0007669"/>
    <property type="project" value="InterPro"/>
</dbReference>
<evidence type="ECO:0000256" key="2">
    <source>
        <dbReference type="ARBA" id="ARBA00022605"/>
    </source>
</evidence>
<keyword evidence="10" id="KW-1185">Reference proteome</keyword>
<comment type="caution">
    <text evidence="9">The sequence shown here is derived from an EMBL/GenBank/DDBJ whole genome shotgun (WGS) entry which is preliminary data.</text>
</comment>
<dbReference type="PROSITE" id="PS50991">
    <property type="entry name" value="PYR_CT"/>
    <property type="match status" value="1"/>
</dbReference>
<name>A0A498H0Z6_9EURY</name>
<keyword evidence="4 6" id="KW-0808">Transferase</keyword>
<dbReference type="PANTHER" id="PTHR42880:SF2">
    <property type="entry name" value="(R)-CITRAMALATE SYNTHASE CIMA"/>
    <property type="match status" value="1"/>
</dbReference>
<dbReference type="CDD" id="cd07940">
    <property type="entry name" value="DRE_TIM_IPMS"/>
    <property type="match status" value="1"/>
</dbReference>
<dbReference type="NCBIfam" id="TIGR02090">
    <property type="entry name" value="LEU1_arch"/>
    <property type="match status" value="1"/>
</dbReference>
<evidence type="ECO:0000259" key="8">
    <source>
        <dbReference type="PROSITE" id="PS50991"/>
    </source>
</evidence>
<keyword evidence="2 6" id="KW-0028">Amino-acid biosynthesis</keyword>
<feature type="domain" description="Pyruvate carboxyltransferase" evidence="8">
    <location>
        <begin position="1"/>
        <end position="249"/>
    </location>
</feature>
<gene>
    <name evidence="6" type="primary">cimA</name>
    <name evidence="9" type="ORF">ABH15_10265</name>
</gene>
<dbReference type="GO" id="GO:0003852">
    <property type="term" value="F:2-isopropylmalate synthase activity"/>
    <property type="evidence" value="ECO:0007669"/>
    <property type="project" value="InterPro"/>
</dbReference>
<dbReference type="GO" id="GO:0009097">
    <property type="term" value="P:isoleucine biosynthetic process"/>
    <property type="evidence" value="ECO:0007669"/>
    <property type="project" value="UniProtKB-UniRule"/>
</dbReference>
<dbReference type="SUPFAM" id="SSF51569">
    <property type="entry name" value="Aldolase"/>
    <property type="match status" value="1"/>
</dbReference>
<comment type="subunit">
    <text evidence="6">Homodimer.</text>
</comment>
<dbReference type="EC" id="2.3.3.21" evidence="6"/>
<dbReference type="InterPro" id="IPR002034">
    <property type="entry name" value="AIPM/Hcit_synth_CS"/>
</dbReference>
<dbReference type="InterPro" id="IPR011830">
    <property type="entry name" value="LEU1_arch"/>
</dbReference>
<dbReference type="InterPro" id="IPR036230">
    <property type="entry name" value="LeuA_allosteric_dom_sf"/>
</dbReference>
<dbReference type="InterPro" id="IPR000891">
    <property type="entry name" value="PYR_CT"/>
</dbReference>
<sequence>MRFFDTTLRDGEQTPGVSLTPAEKLEIASHLSDIGVDVIEAGSAAASVGEREAIRLISDAGLAAECCTYVRALAQDIDLAADYGADSVHLVVPVSDLHIEKKLRKTREQVCEMAWNTVEYAKSRGLIVELSGEDASRADQQFLRELFREGIERGADRLCFCDTVGLLTPERAAGVIPPLCMAPLSIHCHDDLGFALATTVAALRAGATCAHTTVNGLGERAGNTAFEELVMSLEVLYGRRTGIETGKLYQLSTVVSRLTGVPLATNKPIVGEMAFTHESGIHAHGIMRDATTYESIKPEDVGRKRRIVLGKHSGSAAVETALHEMGYHPDPHQLAEIVGRIKQLGDAGKRITDADMMTIADAVFEIEYTPAIELRQFTIVSGSNAMPTASVTLLVQGEEITGAATGNGPVDAAIRALQRSVAAVGTVRLEQYHVDAIVGGTDALVDVTVKLSKDGKTVTSRGARTDIITASVEAVIAGMNRLLREEHENRSEDTD</sequence>
<keyword evidence="5 6" id="KW-0100">Branched-chain amino acid biosynthesis</keyword>
<dbReference type="PANTHER" id="PTHR42880">
    <property type="entry name" value="HOMOCITRATE SYNTHASE"/>
    <property type="match status" value="1"/>
</dbReference>
<dbReference type="Proteomes" id="UP000290932">
    <property type="component" value="Unassembled WGS sequence"/>
</dbReference>
<evidence type="ECO:0000256" key="6">
    <source>
        <dbReference type="HAMAP-Rule" id="MF_01028"/>
    </source>
</evidence>
<dbReference type="GO" id="GO:0043714">
    <property type="term" value="F:(R)-citramalate synthase activity"/>
    <property type="evidence" value="ECO:0007669"/>
    <property type="project" value="UniProtKB-EC"/>
</dbReference>
<evidence type="ECO:0000313" key="9">
    <source>
        <dbReference type="EMBL" id="RXE56611.1"/>
    </source>
</evidence>
<evidence type="ECO:0000256" key="1">
    <source>
        <dbReference type="ARBA" id="ARBA00006154"/>
    </source>
</evidence>
<dbReference type="SUPFAM" id="SSF110921">
    <property type="entry name" value="2-isopropylmalate synthase LeuA, allosteric (dimerisation) domain"/>
    <property type="match status" value="1"/>
</dbReference>